<dbReference type="SUPFAM" id="SSF54368">
    <property type="entry name" value="Glutamine synthetase, N-terminal domain"/>
    <property type="match status" value="1"/>
</dbReference>
<organism evidence="7 8">
    <name type="scientific">Kitasatospora purpeofusca</name>
    <dbReference type="NCBI Taxonomy" id="67352"/>
    <lineage>
        <taxon>Bacteria</taxon>
        <taxon>Bacillati</taxon>
        <taxon>Actinomycetota</taxon>
        <taxon>Actinomycetes</taxon>
        <taxon>Kitasatosporales</taxon>
        <taxon>Streptomycetaceae</taxon>
        <taxon>Kitasatospora</taxon>
    </lineage>
</organism>
<evidence type="ECO:0000313" key="8">
    <source>
        <dbReference type="Proteomes" id="UP001432222"/>
    </source>
</evidence>
<dbReference type="PANTHER" id="PTHR43785">
    <property type="entry name" value="GAMMA-GLUTAMYLPUTRESCINE SYNTHETASE"/>
    <property type="match status" value="1"/>
</dbReference>
<dbReference type="PROSITE" id="PS51987">
    <property type="entry name" value="GS_CATALYTIC"/>
    <property type="match status" value="1"/>
</dbReference>
<feature type="region of interest" description="Disordered" evidence="5">
    <location>
        <begin position="1"/>
        <end position="47"/>
    </location>
</feature>
<evidence type="ECO:0000256" key="2">
    <source>
        <dbReference type="ARBA" id="ARBA00022598"/>
    </source>
</evidence>
<gene>
    <name evidence="7" type="ORF">OHA16_11490</name>
</gene>
<comment type="similarity">
    <text evidence="1 3 4">Belongs to the glutamine synthetase family.</text>
</comment>
<dbReference type="InterPro" id="IPR036651">
    <property type="entry name" value="Gln_synt_N_sf"/>
</dbReference>
<dbReference type="RefSeq" id="WP_328954551.1">
    <property type="nucleotide sequence ID" value="NZ_CP108110.1"/>
</dbReference>
<feature type="domain" description="GS catalytic" evidence="6">
    <location>
        <begin position="159"/>
        <end position="492"/>
    </location>
</feature>
<evidence type="ECO:0000259" key="6">
    <source>
        <dbReference type="PROSITE" id="PS51987"/>
    </source>
</evidence>
<feature type="compositionally biased region" description="Low complexity" evidence="5">
    <location>
        <begin position="13"/>
        <end position="35"/>
    </location>
</feature>
<protein>
    <submittedName>
        <fullName evidence="7">Glutamine synthetase family protein</fullName>
    </submittedName>
</protein>
<dbReference type="Gene3D" id="3.10.20.70">
    <property type="entry name" value="Glutamine synthetase, N-terminal domain"/>
    <property type="match status" value="1"/>
</dbReference>
<dbReference type="PANTHER" id="PTHR43785:SF12">
    <property type="entry name" value="TYPE-1 GLUTAMINE SYNTHETASE 2"/>
    <property type="match status" value="1"/>
</dbReference>
<dbReference type="SUPFAM" id="SSF55931">
    <property type="entry name" value="Glutamine synthetase/guanido kinase"/>
    <property type="match status" value="1"/>
</dbReference>
<accession>A0ABZ1TX54</accession>
<proteinExistence type="inferred from homology"/>
<evidence type="ECO:0000313" key="7">
    <source>
        <dbReference type="EMBL" id="WUQ83532.1"/>
    </source>
</evidence>
<evidence type="ECO:0000256" key="1">
    <source>
        <dbReference type="ARBA" id="ARBA00009897"/>
    </source>
</evidence>
<sequence length="492" mass="50940">MTTGTVATDRPEPTAGSAAGPAPGPAGHVDAGAGAVLPPRADRAERGERAQAAVERLRGSGVEAVAVTWVDNAGIARVKAVPLGGLVHAAQWGVGTAPCFDVFLADDTIVTSRLIGGPTGDLRLYPDVERIVPLAAQPGWAWAPGDRYTQGGAPHPGCQRLFARRAVAAAAEQGLALKAGIEIEWVVALAGPEGEEPRYPTTGPAYGMQRLTDLSDYLRDVLRALGEQGLTVLQIHPEYAPGQFEVSVAPEGPVEAADTSVLVRHTVRAVSARHGLRASFAPAVEAGGVGNGGHLHLSLWREGHNLAHGGPGPHGLTAEAEGFLAGVLGALPELLVLGCSSPAGYLRLVPSHWAGAYQCWGLENREAALRLVTGSTGERSSAANAEIKCFDATANPYLAVGAVIAAGLAGREQRLALPPEFTGDPSLAEPGTVPRLPAGPAEAIAAYRGSAVLREALGEPLFEAVLAVRQAEAEQYADVPPERLAAATRWRY</sequence>
<evidence type="ECO:0000256" key="4">
    <source>
        <dbReference type="RuleBase" id="RU000384"/>
    </source>
</evidence>
<dbReference type="InterPro" id="IPR008146">
    <property type="entry name" value="Gln_synth_cat_dom"/>
</dbReference>
<keyword evidence="2" id="KW-0436">Ligase</keyword>
<dbReference type="EMBL" id="CP108110">
    <property type="protein sequence ID" value="WUQ83532.1"/>
    <property type="molecule type" value="Genomic_DNA"/>
</dbReference>
<dbReference type="Pfam" id="PF00120">
    <property type="entry name" value="Gln-synt_C"/>
    <property type="match status" value="1"/>
</dbReference>
<dbReference type="Gene3D" id="3.30.590.10">
    <property type="entry name" value="Glutamine synthetase/guanido kinase, catalytic domain"/>
    <property type="match status" value="1"/>
</dbReference>
<evidence type="ECO:0000256" key="5">
    <source>
        <dbReference type="SAM" id="MobiDB-lite"/>
    </source>
</evidence>
<dbReference type="Proteomes" id="UP001432222">
    <property type="component" value="Chromosome"/>
</dbReference>
<dbReference type="InterPro" id="IPR014746">
    <property type="entry name" value="Gln_synth/guanido_kin_cat_dom"/>
</dbReference>
<dbReference type="SMART" id="SM01230">
    <property type="entry name" value="Gln-synt_C"/>
    <property type="match status" value="1"/>
</dbReference>
<reference evidence="7" key="1">
    <citation type="submission" date="2022-10" db="EMBL/GenBank/DDBJ databases">
        <title>The complete genomes of actinobacterial strains from the NBC collection.</title>
        <authorList>
            <person name="Joergensen T.S."/>
            <person name="Alvarez Arevalo M."/>
            <person name="Sterndorff E.B."/>
            <person name="Faurdal D."/>
            <person name="Vuksanovic O."/>
            <person name="Mourched A.-S."/>
            <person name="Charusanti P."/>
            <person name="Shaw S."/>
            <person name="Blin K."/>
            <person name="Weber T."/>
        </authorList>
    </citation>
    <scope>NUCLEOTIDE SEQUENCE</scope>
    <source>
        <strain evidence="7">NBC_00222</strain>
    </source>
</reference>
<name>A0ABZ1TX54_9ACTN</name>
<evidence type="ECO:0000256" key="3">
    <source>
        <dbReference type="PROSITE-ProRule" id="PRU01331"/>
    </source>
</evidence>
<keyword evidence="8" id="KW-1185">Reference proteome</keyword>